<name>A0A380JYS6_9STRE</name>
<evidence type="ECO:0000313" key="2">
    <source>
        <dbReference type="Proteomes" id="UP000254510"/>
    </source>
</evidence>
<sequence>MNTKSMEQFVTLNPTELASVEGGYSAGKCLADIGWGMAEGAIGGALAGGLIGAGIGIGLGQIGGSIYCIGNILGGK</sequence>
<accession>A0A380JYS6</accession>
<dbReference type="Proteomes" id="UP000254510">
    <property type="component" value="Unassembled WGS sequence"/>
</dbReference>
<gene>
    <name evidence="1" type="ORF">NCTC13767_00159</name>
</gene>
<evidence type="ECO:0000313" key="1">
    <source>
        <dbReference type="EMBL" id="SUN57981.1"/>
    </source>
</evidence>
<dbReference type="AlphaFoldDB" id="A0A380JYS6"/>
<dbReference type="InterPro" id="IPR019493">
    <property type="entry name" value="Bacteriocin_IIb_lactacin-rel"/>
</dbReference>
<protein>
    <submittedName>
        <fullName evidence="1">Bacteriocin subunit</fullName>
    </submittedName>
</protein>
<organism evidence="1 2">
    <name type="scientific">Streptococcus gallolyticus</name>
    <dbReference type="NCBI Taxonomy" id="315405"/>
    <lineage>
        <taxon>Bacteria</taxon>
        <taxon>Bacillati</taxon>
        <taxon>Bacillota</taxon>
        <taxon>Bacilli</taxon>
        <taxon>Lactobacillales</taxon>
        <taxon>Streptococcaceae</taxon>
        <taxon>Streptococcus</taxon>
    </lineage>
</organism>
<dbReference type="EMBL" id="UHFM01000005">
    <property type="protein sequence ID" value="SUN57981.1"/>
    <property type="molecule type" value="Genomic_DNA"/>
</dbReference>
<proteinExistence type="predicted"/>
<reference evidence="1 2" key="1">
    <citation type="submission" date="2018-06" db="EMBL/GenBank/DDBJ databases">
        <authorList>
            <consortium name="Pathogen Informatics"/>
            <person name="Doyle S."/>
        </authorList>
    </citation>
    <scope>NUCLEOTIDE SEQUENCE [LARGE SCALE GENOMIC DNA]</scope>
    <source>
        <strain evidence="1 2">NCTC13767</strain>
    </source>
</reference>
<dbReference type="Pfam" id="PF10439">
    <property type="entry name" value="Bacteriocin_IIc"/>
    <property type="match status" value="1"/>
</dbReference>
<dbReference type="GO" id="GO:0042742">
    <property type="term" value="P:defense response to bacterium"/>
    <property type="evidence" value="ECO:0007669"/>
    <property type="project" value="InterPro"/>
</dbReference>